<feature type="transmembrane region" description="Helical" evidence="7">
    <location>
        <begin position="6"/>
        <end position="22"/>
    </location>
</feature>
<organism evidence="8 9">
    <name type="scientific">Nocardioides cavernaquae</name>
    <dbReference type="NCBI Taxonomy" id="2321396"/>
    <lineage>
        <taxon>Bacteria</taxon>
        <taxon>Bacillati</taxon>
        <taxon>Actinomycetota</taxon>
        <taxon>Actinomycetes</taxon>
        <taxon>Propionibacteriales</taxon>
        <taxon>Nocardioidaceae</taxon>
        <taxon>Nocardioides</taxon>
    </lineage>
</organism>
<keyword evidence="2" id="KW-0813">Transport</keyword>
<evidence type="ECO:0000313" key="9">
    <source>
        <dbReference type="Proteomes" id="UP000276542"/>
    </source>
</evidence>
<feature type="transmembrane region" description="Helical" evidence="7">
    <location>
        <begin position="291"/>
        <end position="310"/>
    </location>
</feature>
<feature type="transmembrane region" description="Helical" evidence="7">
    <location>
        <begin position="34"/>
        <end position="53"/>
    </location>
</feature>
<feature type="transmembrane region" description="Helical" evidence="7">
    <location>
        <begin position="197"/>
        <end position="217"/>
    </location>
</feature>
<feature type="transmembrane region" description="Helical" evidence="7">
    <location>
        <begin position="123"/>
        <end position="143"/>
    </location>
</feature>
<dbReference type="GO" id="GO:0055085">
    <property type="term" value="P:transmembrane transport"/>
    <property type="evidence" value="ECO:0007669"/>
    <property type="project" value="InterPro"/>
</dbReference>
<reference evidence="9" key="1">
    <citation type="submission" date="2018-09" db="EMBL/GenBank/DDBJ databases">
        <authorList>
            <person name="Zhu H."/>
        </authorList>
    </citation>
    <scope>NUCLEOTIDE SEQUENCE [LARGE SCALE GENOMIC DNA]</scope>
    <source>
        <strain evidence="9">K1W22B-1</strain>
    </source>
</reference>
<sequence>MIGVLQGFATLAAVIGVGFFLAHRRIVDADASKVLSTIAFNVASPALALTLIARTDVTQVLSRQLLAIVVGVLVPVAVYVAVARLVWQRGLGDTVIGAFAAAYVNGGNLGIPVAAYVLGNATYVVPTLLLQLVVLTPFGLMLLDHDAARRRGTGGIGWRRALVRPLTNPLTVAMIIGVVLSLTGTPVPAVVGAPLEVLAAMAVPSMLLSYGVALRLGGGFGSGGSRAEIALCSALQLVVQPLVATLTAAYLLGLEGHALFAVAIVSALPTAQNVFTHATRYGRGQLLARDTILVTTALCLPVMLVIAAVLG</sequence>
<dbReference type="Proteomes" id="UP000276542">
    <property type="component" value="Unassembled WGS sequence"/>
</dbReference>
<keyword evidence="5 7" id="KW-1133">Transmembrane helix</keyword>
<keyword evidence="6 7" id="KW-0472">Membrane</keyword>
<evidence type="ECO:0000256" key="7">
    <source>
        <dbReference type="SAM" id="Phobius"/>
    </source>
</evidence>
<dbReference type="PANTHER" id="PTHR36838:SF1">
    <property type="entry name" value="SLR1864 PROTEIN"/>
    <property type="match status" value="1"/>
</dbReference>
<feature type="transmembrane region" description="Helical" evidence="7">
    <location>
        <begin position="170"/>
        <end position="191"/>
    </location>
</feature>
<proteinExistence type="predicted"/>
<keyword evidence="9" id="KW-1185">Reference proteome</keyword>
<feature type="transmembrane region" description="Helical" evidence="7">
    <location>
        <begin position="229"/>
        <end position="252"/>
    </location>
</feature>
<feature type="transmembrane region" description="Helical" evidence="7">
    <location>
        <begin position="65"/>
        <end position="87"/>
    </location>
</feature>
<feature type="transmembrane region" description="Helical" evidence="7">
    <location>
        <begin position="258"/>
        <end position="279"/>
    </location>
</feature>
<keyword evidence="3" id="KW-1003">Cell membrane</keyword>
<dbReference type="PANTHER" id="PTHR36838">
    <property type="entry name" value="AUXIN EFFLUX CARRIER FAMILY PROTEIN"/>
    <property type="match status" value="1"/>
</dbReference>
<name>A0A3A5HA19_9ACTN</name>
<evidence type="ECO:0000256" key="1">
    <source>
        <dbReference type="ARBA" id="ARBA00004141"/>
    </source>
</evidence>
<gene>
    <name evidence="8" type="ORF">D4739_00540</name>
</gene>
<dbReference type="Pfam" id="PF03547">
    <property type="entry name" value="Mem_trans"/>
    <property type="match status" value="2"/>
</dbReference>
<dbReference type="EMBL" id="QYRP01000002">
    <property type="protein sequence ID" value="RJS44877.1"/>
    <property type="molecule type" value="Genomic_DNA"/>
</dbReference>
<evidence type="ECO:0000313" key="8">
    <source>
        <dbReference type="EMBL" id="RJS44877.1"/>
    </source>
</evidence>
<feature type="transmembrane region" description="Helical" evidence="7">
    <location>
        <begin position="94"/>
        <end position="117"/>
    </location>
</feature>
<dbReference type="GO" id="GO:0016020">
    <property type="term" value="C:membrane"/>
    <property type="evidence" value="ECO:0007669"/>
    <property type="project" value="UniProtKB-SubCell"/>
</dbReference>
<evidence type="ECO:0000256" key="2">
    <source>
        <dbReference type="ARBA" id="ARBA00022448"/>
    </source>
</evidence>
<evidence type="ECO:0000256" key="4">
    <source>
        <dbReference type="ARBA" id="ARBA00022692"/>
    </source>
</evidence>
<dbReference type="OrthoDB" id="5405318at2"/>
<dbReference type="InterPro" id="IPR004776">
    <property type="entry name" value="Mem_transp_PIN-like"/>
</dbReference>
<dbReference type="AlphaFoldDB" id="A0A3A5HA19"/>
<comment type="subcellular location">
    <subcellularLocation>
        <location evidence="1">Membrane</location>
        <topology evidence="1">Multi-pass membrane protein</topology>
    </subcellularLocation>
</comment>
<accession>A0A3A5HA19</accession>
<evidence type="ECO:0000256" key="6">
    <source>
        <dbReference type="ARBA" id="ARBA00023136"/>
    </source>
</evidence>
<evidence type="ECO:0000256" key="5">
    <source>
        <dbReference type="ARBA" id="ARBA00022989"/>
    </source>
</evidence>
<keyword evidence="4 7" id="KW-0812">Transmembrane</keyword>
<comment type="caution">
    <text evidence="8">The sequence shown here is derived from an EMBL/GenBank/DDBJ whole genome shotgun (WGS) entry which is preliminary data.</text>
</comment>
<evidence type="ECO:0000256" key="3">
    <source>
        <dbReference type="ARBA" id="ARBA00022475"/>
    </source>
</evidence>
<protein>
    <submittedName>
        <fullName evidence="8">AEC family transporter</fullName>
    </submittedName>
</protein>